<dbReference type="Proteomes" id="UP000663879">
    <property type="component" value="Unassembled WGS sequence"/>
</dbReference>
<dbReference type="AlphaFoldDB" id="A0A814RIT6"/>
<accession>A0A814RIT6</accession>
<name>A0A814RIT6_9BILA</name>
<proteinExistence type="predicted"/>
<sequence length="87" mass="10628">EKLSFLAFNFYELNQNEINYIENNLEYYGAFLHSGKRNFKTCFDQGIDYVEVSNYEKIDEYFQKELEISDLAKNNLLVYYERYIEVY</sequence>
<organism evidence="1 2">
    <name type="scientific">Brachionus calyciflorus</name>
    <dbReference type="NCBI Taxonomy" id="104777"/>
    <lineage>
        <taxon>Eukaryota</taxon>
        <taxon>Metazoa</taxon>
        <taxon>Spiralia</taxon>
        <taxon>Gnathifera</taxon>
        <taxon>Rotifera</taxon>
        <taxon>Eurotatoria</taxon>
        <taxon>Monogononta</taxon>
        <taxon>Pseudotrocha</taxon>
        <taxon>Ploima</taxon>
        <taxon>Brachionidae</taxon>
        <taxon>Brachionus</taxon>
    </lineage>
</organism>
<evidence type="ECO:0000313" key="2">
    <source>
        <dbReference type="Proteomes" id="UP000663879"/>
    </source>
</evidence>
<reference evidence="1" key="1">
    <citation type="submission" date="2021-02" db="EMBL/GenBank/DDBJ databases">
        <authorList>
            <person name="Nowell W R."/>
        </authorList>
    </citation>
    <scope>NUCLEOTIDE SEQUENCE</scope>
    <source>
        <strain evidence="1">Ploen Becks lab</strain>
    </source>
</reference>
<comment type="caution">
    <text evidence="1">The sequence shown here is derived from an EMBL/GenBank/DDBJ whole genome shotgun (WGS) entry which is preliminary data.</text>
</comment>
<dbReference type="EMBL" id="CAJNOC010009898">
    <property type="protein sequence ID" value="CAF1134170.1"/>
    <property type="molecule type" value="Genomic_DNA"/>
</dbReference>
<gene>
    <name evidence="1" type="ORF">OXX778_LOCUS22608</name>
</gene>
<evidence type="ECO:0000313" key="1">
    <source>
        <dbReference type="EMBL" id="CAF1134170.1"/>
    </source>
</evidence>
<feature type="non-terminal residue" evidence="1">
    <location>
        <position position="1"/>
    </location>
</feature>
<keyword evidence="2" id="KW-1185">Reference proteome</keyword>
<protein>
    <submittedName>
        <fullName evidence="1">Uncharacterized protein</fullName>
    </submittedName>
</protein>